<evidence type="ECO:0000313" key="1">
    <source>
        <dbReference type="EMBL" id="KAA6362297.1"/>
    </source>
</evidence>
<organism evidence="1 2">
    <name type="scientific">Streblomastix strix</name>
    <dbReference type="NCBI Taxonomy" id="222440"/>
    <lineage>
        <taxon>Eukaryota</taxon>
        <taxon>Metamonada</taxon>
        <taxon>Preaxostyla</taxon>
        <taxon>Oxymonadida</taxon>
        <taxon>Streblomastigidae</taxon>
        <taxon>Streblomastix</taxon>
    </lineage>
</organism>
<sequence length="159" mass="17807">QNIRGVKTFLSPIIAGKIIKQGGISNQILLANGDTIDKDKLDYEPIENARYSSIAYGMYEHLIWGTLTTQDSRVYISLFMAHSDPNTVWQSGYILFSIVDNALKPKFTATPSKIPLNAVLFVVKVTAYPIDWNGSNAMDCFTNPNEMSLIINIQVLKYK</sequence>
<evidence type="ECO:0000313" key="2">
    <source>
        <dbReference type="Proteomes" id="UP000324800"/>
    </source>
</evidence>
<name>A0A5J4TVI9_9EUKA</name>
<feature type="non-terminal residue" evidence="1">
    <location>
        <position position="1"/>
    </location>
</feature>
<dbReference type="EMBL" id="SNRW01024393">
    <property type="protein sequence ID" value="KAA6362297.1"/>
    <property type="molecule type" value="Genomic_DNA"/>
</dbReference>
<dbReference type="AlphaFoldDB" id="A0A5J4TVI9"/>
<accession>A0A5J4TVI9</accession>
<protein>
    <submittedName>
        <fullName evidence="1">Uncharacterized protein</fullName>
    </submittedName>
</protein>
<proteinExistence type="predicted"/>
<comment type="caution">
    <text evidence="1">The sequence shown here is derived from an EMBL/GenBank/DDBJ whole genome shotgun (WGS) entry which is preliminary data.</text>
</comment>
<dbReference type="Proteomes" id="UP000324800">
    <property type="component" value="Unassembled WGS sequence"/>
</dbReference>
<gene>
    <name evidence="1" type="ORF">EZS28_042176</name>
</gene>
<reference evidence="1 2" key="1">
    <citation type="submission" date="2019-03" db="EMBL/GenBank/DDBJ databases">
        <title>Single cell metagenomics reveals metabolic interactions within the superorganism composed of flagellate Streblomastix strix and complex community of Bacteroidetes bacteria on its surface.</title>
        <authorList>
            <person name="Treitli S.C."/>
            <person name="Kolisko M."/>
            <person name="Husnik F."/>
            <person name="Keeling P."/>
            <person name="Hampl V."/>
        </authorList>
    </citation>
    <scope>NUCLEOTIDE SEQUENCE [LARGE SCALE GENOMIC DNA]</scope>
    <source>
        <strain evidence="1">ST1C</strain>
    </source>
</reference>